<dbReference type="GO" id="GO:0003824">
    <property type="term" value="F:catalytic activity"/>
    <property type="evidence" value="ECO:0007669"/>
    <property type="project" value="InterPro"/>
</dbReference>
<reference evidence="4" key="1">
    <citation type="journal article" date="2023" name="Mol. Biol. Evol.">
        <title>Third-Generation Sequencing Reveals the Adaptive Role of the Epigenome in Three Deep-Sea Polychaetes.</title>
        <authorList>
            <person name="Perez M."/>
            <person name="Aroh O."/>
            <person name="Sun Y."/>
            <person name="Lan Y."/>
            <person name="Juniper S.K."/>
            <person name="Young C.R."/>
            <person name="Angers B."/>
            <person name="Qian P.Y."/>
        </authorList>
    </citation>
    <scope>NUCLEOTIDE SEQUENCE</scope>
    <source>
        <strain evidence="4">R07B-5</strain>
    </source>
</reference>
<organism evidence="4 5">
    <name type="scientific">Ridgeia piscesae</name>
    <name type="common">Tubeworm</name>
    <dbReference type="NCBI Taxonomy" id="27915"/>
    <lineage>
        <taxon>Eukaryota</taxon>
        <taxon>Metazoa</taxon>
        <taxon>Spiralia</taxon>
        <taxon>Lophotrochozoa</taxon>
        <taxon>Annelida</taxon>
        <taxon>Polychaeta</taxon>
        <taxon>Sedentaria</taxon>
        <taxon>Canalipalpata</taxon>
        <taxon>Sabellida</taxon>
        <taxon>Siboglinidae</taxon>
        <taxon>Ridgeia</taxon>
    </lineage>
</organism>
<dbReference type="AlphaFoldDB" id="A0AAD9N5L9"/>
<protein>
    <recommendedName>
        <fullName evidence="3">Endonuclease/exonuclease/phosphatase domain-containing protein</fullName>
    </recommendedName>
</protein>
<proteinExistence type="predicted"/>
<name>A0AAD9N5L9_RIDPI</name>
<dbReference type="PANTHER" id="PTHR47510">
    <property type="entry name" value="REVERSE TRANSCRIPTASE DOMAIN-CONTAINING PROTEIN"/>
    <property type="match status" value="1"/>
</dbReference>
<dbReference type="Pfam" id="PF03372">
    <property type="entry name" value="Exo_endo_phos"/>
    <property type="match status" value="1"/>
</dbReference>
<evidence type="ECO:0000259" key="3">
    <source>
        <dbReference type="Pfam" id="PF03372"/>
    </source>
</evidence>
<dbReference type="EMBL" id="JAODUO010002028">
    <property type="protein sequence ID" value="KAK2155876.1"/>
    <property type="molecule type" value="Genomic_DNA"/>
</dbReference>
<sequence>MVKVLCILLCLFVLLSDLCSGLRPEDHTQQHGGFVYTRNELLRLRPPPPPPSSRPLMPTVNTKQDASKKRKRGRRGGVKNRLRRRPAKPPLPSVVFANVQSLYNKIDELHAKCRYDSVYREACVMAFCETWLDSTRPDDDIILDGFTVYRSDRTKESGKTRGGGLCIYINNRWCSNVKIHTTLCSPNLELLTLSVRPFYLPREFSNIVLCCVYVPPSADALAAADTIASYMQSMLLRYPDAPVFVMGDFNSCTLDTALPSFHQYVHVPTRNNKTIDLCYGNIPSAYSARAHPPLGRADHNVINLIPAYRQLLKRVKPTKVNVRQWTQDATMQLQGSLACTDWGVFAPDSVNLNEHALRTTLPFAWTLPFQ</sequence>
<comment type="caution">
    <text evidence="4">The sequence shown here is derived from an EMBL/GenBank/DDBJ whole genome shotgun (WGS) entry which is preliminary data.</text>
</comment>
<feature type="chain" id="PRO_5042174834" description="Endonuclease/exonuclease/phosphatase domain-containing protein" evidence="2">
    <location>
        <begin position="22"/>
        <end position="370"/>
    </location>
</feature>
<gene>
    <name evidence="4" type="ORF">NP493_2031g00029</name>
</gene>
<feature type="signal peptide" evidence="2">
    <location>
        <begin position="1"/>
        <end position="21"/>
    </location>
</feature>
<feature type="domain" description="Endonuclease/exonuclease/phosphatase" evidence="3">
    <location>
        <begin position="97"/>
        <end position="299"/>
    </location>
</feature>
<dbReference type="PANTHER" id="PTHR47510:SF3">
    <property type="entry name" value="ENDO_EXONUCLEASE_PHOSPHATASE DOMAIN-CONTAINING PROTEIN"/>
    <property type="match status" value="1"/>
</dbReference>
<dbReference type="Gene3D" id="3.60.10.10">
    <property type="entry name" value="Endonuclease/exonuclease/phosphatase"/>
    <property type="match status" value="1"/>
</dbReference>
<keyword evidence="2" id="KW-0732">Signal</keyword>
<accession>A0AAD9N5L9</accession>
<dbReference type="InterPro" id="IPR036691">
    <property type="entry name" value="Endo/exonu/phosph_ase_sf"/>
</dbReference>
<feature type="region of interest" description="Disordered" evidence="1">
    <location>
        <begin position="39"/>
        <end position="91"/>
    </location>
</feature>
<dbReference type="InterPro" id="IPR005135">
    <property type="entry name" value="Endo/exonuclease/phosphatase"/>
</dbReference>
<evidence type="ECO:0000256" key="2">
    <source>
        <dbReference type="SAM" id="SignalP"/>
    </source>
</evidence>
<evidence type="ECO:0000313" key="4">
    <source>
        <dbReference type="EMBL" id="KAK2155876.1"/>
    </source>
</evidence>
<evidence type="ECO:0000256" key="1">
    <source>
        <dbReference type="SAM" id="MobiDB-lite"/>
    </source>
</evidence>
<keyword evidence="5" id="KW-1185">Reference proteome</keyword>
<feature type="compositionally biased region" description="Basic residues" evidence="1">
    <location>
        <begin position="68"/>
        <end position="87"/>
    </location>
</feature>
<evidence type="ECO:0000313" key="5">
    <source>
        <dbReference type="Proteomes" id="UP001209878"/>
    </source>
</evidence>
<dbReference type="Proteomes" id="UP001209878">
    <property type="component" value="Unassembled WGS sequence"/>
</dbReference>
<dbReference type="SUPFAM" id="SSF56219">
    <property type="entry name" value="DNase I-like"/>
    <property type="match status" value="1"/>
</dbReference>